<dbReference type="Proteomes" id="UP001165065">
    <property type="component" value="Unassembled WGS sequence"/>
</dbReference>
<accession>A0A9W7GNX6</accession>
<reference evidence="4" key="1">
    <citation type="journal article" date="2023" name="Commun. Biol.">
        <title>Genome analysis of Parmales, the sister group of diatoms, reveals the evolutionary specialization of diatoms from phago-mixotrophs to photoautotrophs.</title>
        <authorList>
            <person name="Ban H."/>
            <person name="Sato S."/>
            <person name="Yoshikawa S."/>
            <person name="Yamada K."/>
            <person name="Nakamura Y."/>
            <person name="Ichinomiya M."/>
            <person name="Sato N."/>
            <person name="Blanc-Mathieu R."/>
            <person name="Endo H."/>
            <person name="Kuwata A."/>
            <person name="Ogata H."/>
        </authorList>
    </citation>
    <scope>NUCLEOTIDE SEQUENCE [LARGE SCALE GENOMIC DNA]</scope>
</reference>
<sequence>MNFTNNSHMKFLALAALAYTPVAFSFTISPYATLRSPLNRVVGNLPEPRRKSLHLCTVDTSSSEEVTEKRDEQEWLTVLSAFELYKSAFGDLKVPSRFIVPSMDPWPPSAWGMKLGLRVAGIRSTGRFVANHVERREQLDAMGFVWRLRNAPVADDDIPFEQIFDALEVYKQEMGNLDVDQSFVVPNTEPWKLSTRGLPLGSKIPVIRSKSYLRDNPSAEDKLREIGFEFDGKAAANNQRFKLVYDALTAYKANFGDLLVPQPYVIPDNSPSFPEHTWGLRLGARVNAIRSQGTFVKTSPDRREMLDEIGFAWEPPPSSTGKKRGRKKKEETEEEGEGTSGLTLGDLANYSPVVNQQSPTWGTGTSPLEGEEGQVVSPDPNSELAIMEREMALANSDSVWEFDDFNGYEFSDVVEALTVYNQVAGNWDVDPRLVCGEPLTVVGSSVDTVVDVEGALSASDEERAAVGAVEDDSVVANLIAAIEQDDDVFLGDLEGDDDDDDDDEGLEALMEQLSMLEDEGGDADVLKAVGVGEEVEEEEKEEEVVVEEAVVTMEFPENLKGMKLGEITRRIRTGDVPVGHDPERKAMLDNIGFDWGDTSKYIHAPFARVLAALYAYKKIRGDLCVERAFEIPEYDPWPAVLGGFELGHYVNEIRGQKELLREEYPLKMQMLNQLNFLWLSKLD</sequence>
<feature type="domain" description="Helicase-associated" evidence="2">
    <location>
        <begin position="239"/>
        <end position="311"/>
    </location>
</feature>
<dbReference type="EMBL" id="BRYA01000389">
    <property type="protein sequence ID" value="GMI48379.1"/>
    <property type="molecule type" value="Genomic_DNA"/>
</dbReference>
<protein>
    <recommendedName>
        <fullName evidence="2">Helicase-associated domain-containing protein</fullName>
    </recommendedName>
</protein>
<evidence type="ECO:0000259" key="2">
    <source>
        <dbReference type="Pfam" id="PF03457"/>
    </source>
</evidence>
<gene>
    <name evidence="3" type="ORF">TrCOL_g10820</name>
</gene>
<keyword evidence="4" id="KW-1185">Reference proteome</keyword>
<evidence type="ECO:0000313" key="4">
    <source>
        <dbReference type="Proteomes" id="UP001165065"/>
    </source>
</evidence>
<feature type="domain" description="Helicase-associated" evidence="2">
    <location>
        <begin position="72"/>
        <end position="144"/>
    </location>
</feature>
<dbReference type="InterPro" id="IPR005114">
    <property type="entry name" value="Helicase_assoc"/>
</dbReference>
<evidence type="ECO:0000313" key="3">
    <source>
        <dbReference type="EMBL" id="GMI48379.1"/>
    </source>
</evidence>
<dbReference type="Pfam" id="PF03457">
    <property type="entry name" value="HA"/>
    <property type="match status" value="2"/>
</dbReference>
<evidence type="ECO:0000256" key="1">
    <source>
        <dbReference type="SAM" id="MobiDB-lite"/>
    </source>
</evidence>
<organism evidence="3 4">
    <name type="scientific">Triparma columacea</name>
    <dbReference type="NCBI Taxonomy" id="722753"/>
    <lineage>
        <taxon>Eukaryota</taxon>
        <taxon>Sar</taxon>
        <taxon>Stramenopiles</taxon>
        <taxon>Ochrophyta</taxon>
        <taxon>Bolidophyceae</taxon>
        <taxon>Parmales</taxon>
        <taxon>Triparmaceae</taxon>
        <taxon>Triparma</taxon>
    </lineage>
</organism>
<feature type="region of interest" description="Disordered" evidence="1">
    <location>
        <begin position="311"/>
        <end position="378"/>
    </location>
</feature>
<dbReference type="PANTHER" id="PTHR37066:SF1">
    <property type="entry name" value="LNS2_PITP DOMAIN-CONTAINING PROTEIN"/>
    <property type="match status" value="1"/>
</dbReference>
<dbReference type="PANTHER" id="PTHR37066">
    <property type="entry name" value="HELICASE-ASSOCIATED"/>
    <property type="match status" value="1"/>
</dbReference>
<name>A0A9W7GNX6_9STRA</name>
<dbReference type="AlphaFoldDB" id="A0A9W7GNX6"/>
<feature type="compositionally biased region" description="Polar residues" evidence="1">
    <location>
        <begin position="352"/>
        <end position="366"/>
    </location>
</feature>
<dbReference type="OrthoDB" id="66498at2759"/>
<comment type="caution">
    <text evidence="3">The sequence shown here is derived from an EMBL/GenBank/DDBJ whole genome shotgun (WGS) entry which is preliminary data.</text>
</comment>
<proteinExistence type="predicted"/>